<dbReference type="InterPro" id="IPR023165">
    <property type="entry name" value="rRNA_Ade_diMease-like_C"/>
</dbReference>
<dbReference type="GO" id="GO:0000179">
    <property type="term" value="F:rRNA (adenine-N6,N6-)-dimethyltransferase activity"/>
    <property type="evidence" value="ECO:0007669"/>
    <property type="project" value="UniProtKB-UniRule"/>
</dbReference>
<feature type="binding site" evidence="6">
    <location>
        <position position="118"/>
    </location>
    <ligand>
        <name>S-adenosyl-L-methionine</name>
        <dbReference type="ChEBI" id="CHEBI:59789"/>
    </ligand>
</feature>
<dbReference type="InterPro" id="IPR029063">
    <property type="entry name" value="SAM-dependent_MTases_sf"/>
</dbReference>
<dbReference type="EC" id="2.1.1.-" evidence="7"/>
<dbReference type="InterPro" id="IPR011530">
    <property type="entry name" value="rRNA_adenine_dimethylase"/>
</dbReference>
<evidence type="ECO:0000256" key="3">
    <source>
        <dbReference type="ARBA" id="ARBA00022679"/>
    </source>
</evidence>
<evidence type="ECO:0000256" key="4">
    <source>
        <dbReference type="ARBA" id="ARBA00022691"/>
    </source>
</evidence>
<comment type="similarity">
    <text evidence="6 7">Belongs to the class I-like SAM-binding methyltransferase superfamily. rRNA adenine N(6)-methyltransferase family.</text>
</comment>
<feature type="domain" description="Ribosomal RNA adenine methylase transferase N-terminal" evidence="9">
    <location>
        <begin position="125"/>
        <end position="297"/>
    </location>
</feature>
<dbReference type="SUPFAM" id="SSF53335">
    <property type="entry name" value="S-adenosyl-L-methionine-dependent methyltransferases"/>
    <property type="match status" value="1"/>
</dbReference>
<evidence type="ECO:0000256" key="6">
    <source>
        <dbReference type="PROSITE-ProRule" id="PRU01026"/>
    </source>
</evidence>
<dbReference type="PROSITE" id="PS01131">
    <property type="entry name" value="RRNA_A_DIMETH"/>
    <property type="match status" value="1"/>
</dbReference>
<gene>
    <name evidence="10" type="ORF">Cvel_9746</name>
</gene>
<dbReference type="VEuPathDB" id="CryptoDB:Cvel_9746"/>
<reference evidence="10" key="1">
    <citation type="submission" date="2014-11" db="EMBL/GenBank/DDBJ databases">
        <authorList>
            <person name="Otto D Thomas"/>
            <person name="Naeem Raeece"/>
        </authorList>
    </citation>
    <scope>NUCLEOTIDE SEQUENCE</scope>
</reference>
<keyword evidence="1 7" id="KW-0698">rRNA processing</keyword>
<dbReference type="PROSITE" id="PS51689">
    <property type="entry name" value="SAM_RNA_A_N6_MT"/>
    <property type="match status" value="1"/>
</dbReference>
<dbReference type="Pfam" id="PF00398">
    <property type="entry name" value="RrnaAD"/>
    <property type="match status" value="1"/>
</dbReference>
<accession>A0A0G4HZN6</accession>
<dbReference type="GO" id="GO:0003723">
    <property type="term" value="F:RNA binding"/>
    <property type="evidence" value="ECO:0007669"/>
    <property type="project" value="UniProtKB-UniRule"/>
</dbReference>
<feature type="chain" id="PRO_5005192397" description="rRNA adenine N(6)-methyltransferase" evidence="8">
    <location>
        <begin position="31"/>
        <end position="385"/>
    </location>
</feature>
<name>A0A0G4HZN6_9ALVE</name>
<evidence type="ECO:0000256" key="2">
    <source>
        <dbReference type="ARBA" id="ARBA00022603"/>
    </source>
</evidence>
<evidence type="ECO:0000256" key="5">
    <source>
        <dbReference type="ARBA" id="ARBA00022884"/>
    </source>
</evidence>
<keyword evidence="4 6" id="KW-0949">S-adenosyl-L-methionine</keyword>
<dbReference type="CDD" id="cd02440">
    <property type="entry name" value="AdoMet_MTases"/>
    <property type="match status" value="1"/>
</dbReference>
<evidence type="ECO:0000256" key="8">
    <source>
        <dbReference type="SAM" id="SignalP"/>
    </source>
</evidence>
<feature type="signal peptide" evidence="8">
    <location>
        <begin position="1"/>
        <end position="30"/>
    </location>
</feature>
<proteinExistence type="inferred from homology"/>
<sequence length="385" mass="43310">MVVLWRCTRGRAWLLPCCVWLLLLSQLALSGECFLLHRVSRRSSFRSRLLDSVADRLDKETAEAVEVREEAAVSPYRRVERGGVELYPLIPEVGEGSTDAAPKLPAGEFKPKQSLGQNYLADQNFIKRICRQFHNDSEGGEKVIELGPGAGALTKVLFQRFPKMTVVELDPRSIALLGKSMPSLDIIHDDVLQIDWLQLAKAKGGRVSVVGNLPYYITSQILFCLIDAWRVIDQAVVTTQWEVAERIVAKPGDKQYSILSVVFQLYSRPKLLFKIPPTVFYPKPKVDSALLHISFPEDRPSFGVSALRLKEVVHSAFRQRRKTLRQSLKAVYQSAGLKELPGDWGGLRAQQVSPEGFVELTKAIFGEAEEGRVTRVWRKAKHGDY</sequence>
<dbReference type="HAMAP" id="MF_00607">
    <property type="entry name" value="16SrRNA_methyltr_A"/>
    <property type="match status" value="1"/>
</dbReference>
<dbReference type="InterPro" id="IPR001737">
    <property type="entry name" value="KsgA/Erm"/>
</dbReference>
<dbReference type="PhylomeDB" id="A0A0G4HZN6"/>
<dbReference type="InterPro" id="IPR020598">
    <property type="entry name" value="rRNA_Ade_methylase_Trfase_N"/>
</dbReference>
<dbReference type="PANTHER" id="PTHR11727:SF18">
    <property type="entry name" value="RRNA ADENINE N(6)-METHYLTRANSFERASE"/>
    <property type="match status" value="1"/>
</dbReference>
<dbReference type="SMART" id="SM00650">
    <property type="entry name" value="rADc"/>
    <property type="match status" value="1"/>
</dbReference>
<dbReference type="AlphaFoldDB" id="A0A0G4HZN6"/>
<dbReference type="PANTHER" id="PTHR11727">
    <property type="entry name" value="DIMETHYLADENOSINE TRANSFERASE"/>
    <property type="match status" value="1"/>
</dbReference>
<evidence type="ECO:0000313" key="10">
    <source>
        <dbReference type="EMBL" id="CEM50023.1"/>
    </source>
</evidence>
<dbReference type="InterPro" id="IPR020596">
    <property type="entry name" value="rRNA_Ade_Mease_Trfase_CS"/>
</dbReference>
<organism evidence="10">
    <name type="scientific">Chromera velia CCMP2878</name>
    <dbReference type="NCBI Taxonomy" id="1169474"/>
    <lineage>
        <taxon>Eukaryota</taxon>
        <taxon>Sar</taxon>
        <taxon>Alveolata</taxon>
        <taxon>Colpodellida</taxon>
        <taxon>Chromeraceae</taxon>
        <taxon>Chromera</taxon>
    </lineage>
</organism>
<keyword evidence="5 6" id="KW-0694">RNA-binding</keyword>
<keyword evidence="8" id="KW-0732">Signal</keyword>
<feature type="binding site" evidence="6">
    <location>
        <position position="190"/>
    </location>
    <ligand>
        <name>S-adenosyl-L-methionine</name>
        <dbReference type="ChEBI" id="CHEBI:59789"/>
    </ligand>
</feature>
<dbReference type="EMBL" id="CDMZ01004526">
    <property type="protein sequence ID" value="CEM50023.1"/>
    <property type="molecule type" value="Genomic_DNA"/>
</dbReference>
<feature type="binding site" evidence="6">
    <location>
        <position position="120"/>
    </location>
    <ligand>
        <name>S-adenosyl-L-methionine</name>
        <dbReference type="ChEBI" id="CHEBI:59789"/>
    </ligand>
</feature>
<evidence type="ECO:0000259" key="9">
    <source>
        <dbReference type="SMART" id="SM00650"/>
    </source>
</evidence>
<evidence type="ECO:0000256" key="7">
    <source>
        <dbReference type="RuleBase" id="RU362106"/>
    </source>
</evidence>
<dbReference type="Gene3D" id="3.40.50.150">
    <property type="entry name" value="Vaccinia Virus protein VP39"/>
    <property type="match status" value="1"/>
</dbReference>
<evidence type="ECO:0000256" key="1">
    <source>
        <dbReference type="ARBA" id="ARBA00022552"/>
    </source>
</evidence>
<dbReference type="Gene3D" id="1.10.8.100">
    <property type="entry name" value="Ribosomal RNA adenine dimethylase-like, domain 2"/>
    <property type="match status" value="1"/>
</dbReference>
<dbReference type="NCBIfam" id="TIGR00755">
    <property type="entry name" value="ksgA"/>
    <property type="match status" value="1"/>
</dbReference>
<keyword evidence="2 6" id="KW-0489">Methyltransferase</keyword>
<feature type="binding site" evidence="6">
    <location>
        <position position="147"/>
    </location>
    <ligand>
        <name>S-adenosyl-L-methionine</name>
        <dbReference type="ChEBI" id="CHEBI:59789"/>
    </ligand>
</feature>
<feature type="binding site" evidence="6">
    <location>
        <position position="212"/>
    </location>
    <ligand>
        <name>S-adenosyl-L-methionine</name>
        <dbReference type="ChEBI" id="CHEBI:59789"/>
    </ligand>
</feature>
<feature type="binding site" evidence="6">
    <location>
        <position position="168"/>
    </location>
    <ligand>
        <name>S-adenosyl-L-methionine</name>
        <dbReference type="ChEBI" id="CHEBI:59789"/>
    </ligand>
</feature>
<keyword evidence="3 6" id="KW-0808">Transferase</keyword>
<protein>
    <recommendedName>
        <fullName evidence="7">rRNA adenine N(6)-methyltransferase</fullName>
        <ecNumber evidence="7">2.1.1.-</ecNumber>
    </recommendedName>
</protein>